<gene>
    <name evidence="3" type="ORF">EZS28_055111</name>
</gene>
<evidence type="ECO:0000313" key="3">
    <source>
        <dbReference type="EMBL" id="KAA6317374.1"/>
    </source>
</evidence>
<evidence type="ECO:0000256" key="1">
    <source>
        <dbReference type="PROSITE-ProRule" id="PRU10141"/>
    </source>
</evidence>
<feature type="domain" description="Protein kinase" evidence="2">
    <location>
        <begin position="14"/>
        <end position="208"/>
    </location>
</feature>
<accession>A0A5J4Q900</accession>
<dbReference type="EMBL" id="SNRW01046635">
    <property type="protein sequence ID" value="KAA6317374.1"/>
    <property type="molecule type" value="Genomic_DNA"/>
</dbReference>
<evidence type="ECO:0000313" key="4">
    <source>
        <dbReference type="Proteomes" id="UP000324800"/>
    </source>
</evidence>
<organism evidence="3 4">
    <name type="scientific">Streblomastix strix</name>
    <dbReference type="NCBI Taxonomy" id="222440"/>
    <lineage>
        <taxon>Eukaryota</taxon>
        <taxon>Metamonada</taxon>
        <taxon>Preaxostyla</taxon>
        <taxon>Oxymonadida</taxon>
        <taxon>Streblomastigidae</taxon>
        <taxon>Streblomastix</taxon>
    </lineage>
</organism>
<comment type="caution">
    <text evidence="3">The sequence shown here is derived from an EMBL/GenBank/DDBJ whole genome shotgun (WGS) entry which is preliminary data.</text>
</comment>
<dbReference type="InterPro" id="IPR011009">
    <property type="entry name" value="Kinase-like_dom_sf"/>
</dbReference>
<proteinExistence type="predicted"/>
<dbReference type="GO" id="GO:0005524">
    <property type="term" value="F:ATP binding"/>
    <property type="evidence" value="ECO:0007669"/>
    <property type="project" value="UniProtKB-UniRule"/>
</dbReference>
<name>A0A5J4Q900_9EUKA</name>
<feature type="binding site" evidence="1">
    <location>
        <position position="49"/>
    </location>
    <ligand>
        <name>ATP</name>
        <dbReference type="ChEBI" id="CHEBI:30616"/>
    </ligand>
</feature>
<reference evidence="3 4" key="1">
    <citation type="submission" date="2019-03" db="EMBL/GenBank/DDBJ databases">
        <title>Single cell metagenomics reveals metabolic interactions within the superorganism composed of flagellate Streblomastix strix and complex community of Bacteroidetes bacteria on its surface.</title>
        <authorList>
            <person name="Treitli S.C."/>
            <person name="Kolisko M."/>
            <person name="Husnik F."/>
            <person name="Keeling P."/>
            <person name="Hampl V."/>
        </authorList>
    </citation>
    <scope>NUCLEOTIDE SEQUENCE [LARGE SCALE GENOMIC DNA]</scope>
    <source>
        <strain evidence="3">ST1C</strain>
    </source>
</reference>
<feature type="non-terminal residue" evidence="3">
    <location>
        <position position="1"/>
    </location>
</feature>
<evidence type="ECO:0000259" key="2">
    <source>
        <dbReference type="PROSITE" id="PS50011"/>
    </source>
</evidence>
<protein>
    <recommendedName>
        <fullName evidence="2">Protein kinase domain-containing protein</fullName>
    </recommendedName>
</protein>
<dbReference type="PROSITE" id="PS00107">
    <property type="entry name" value="PROTEIN_KINASE_ATP"/>
    <property type="match status" value="1"/>
</dbReference>
<sequence length="208" mass="22634">LGYIDGQSICGYQLNNKEQLGKGISGLVHKGKSIIQSERSSNTDYAAIKQFYSGNESEFIRETLILQRIGKGHQESDIVIVPRIIGAIPQLRILITSPCGMSLRDVRIGKISGSDVKDFEISEQDMIGVIEALEQAHINGWCHRDVSPSNFVIVNNNEIGSKQTSDNTRLCVIDWGSAVECSVAGGIVSSLIQNMCAASDSVHEQLPC</sequence>
<keyword evidence="1" id="KW-0547">Nucleotide-binding</keyword>
<dbReference type="InterPro" id="IPR017441">
    <property type="entry name" value="Protein_kinase_ATP_BS"/>
</dbReference>
<dbReference type="AlphaFoldDB" id="A0A5J4Q900"/>
<dbReference type="Proteomes" id="UP000324800">
    <property type="component" value="Unassembled WGS sequence"/>
</dbReference>
<dbReference type="PROSITE" id="PS50011">
    <property type="entry name" value="PROTEIN_KINASE_DOM"/>
    <property type="match status" value="1"/>
</dbReference>
<dbReference type="Gene3D" id="1.10.510.10">
    <property type="entry name" value="Transferase(Phosphotransferase) domain 1"/>
    <property type="match status" value="1"/>
</dbReference>
<dbReference type="InterPro" id="IPR000719">
    <property type="entry name" value="Prot_kinase_dom"/>
</dbReference>
<keyword evidence="1" id="KW-0067">ATP-binding</keyword>
<dbReference type="SUPFAM" id="SSF56112">
    <property type="entry name" value="Protein kinase-like (PK-like)"/>
    <property type="match status" value="1"/>
</dbReference>
<dbReference type="GO" id="GO:0004672">
    <property type="term" value="F:protein kinase activity"/>
    <property type="evidence" value="ECO:0007669"/>
    <property type="project" value="InterPro"/>
</dbReference>